<evidence type="ECO:0000313" key="3">
    <source>
        <dbReference type="EMBL" id="MDT8333691.1"/>
    </source>
</evidence>
<dbReference type="EC" id="4.1.3.4" evidence="3"/>
<name>A0ABU3MLK1_9PROT</name>
<evidence type="ECO:0000256" key="1">
    <source>
        <dbReference type="ARBA" id="ARBA00022679"/>
    </source>
</evidence>
<comment type="caution">
    <text evidence="3">The sequence shown here is derived from an EMBL/GenBank/DDBJ whole genome shotgun (WGS) entry which is preliminary data.</text>
</comment>
<dbReference type="GO" id="GO:0004419">
    <property type="term" value="F:hydroxymethylglutaryl-CoA lyase activity"/>
    <property type="evidence" value="ECO:0007669"/>
    <property type="project" value="UniProtKB-EC"/>
</dbReference>
<keyword evidence="3" id="KW-0456">Lyase</keyword>
<organism evidence="3 4">
    <name type="scientific">Roseomonas gilardii</name>
    <dbReference type="NCBI Taxonomy" id="257708"/>
    <lineage>
        <taxon>Bacteria</taxon>
        <taxon>Pseudomonadati</taxon>
        <taxon>Pseudomonadota</taxon>
        <taxon>Alphaproteobacteria</taxon>
        <taxon>Acetobacterales</taxon>
        <taxon>Roseomonadaceae</taxon>
        <taxon>Roseomonas</taxon>
    </lineage>
</organism>
<reference evidence="3 4" key="1">
    <citation type="journal article" date="2019" name="Microb. Pathog.">
        <title>Comparison of VITEK 2, MALDI-TOF MS, 16S rRNA gene sequencing, and whole-genome sequencing for identification of Roseomonas mucosa.</title>
        <authorList>
            <person name="Rudolph W.W."/>
            <person name="Gunzer F."/>
            <person name="Trauth M."/>
            <person name="Bunk B."/>
            <person name="Bigge R."/>
            <person name="Schrottner P."/>
        </authorList>
    </citation>
    <scope>NUCLEOTIDE SEQUENCE [LARGE SCALE GENOMIC DNA]</scope>
    <source>
        <strain evidence="3 4">DSM 103800</strain>
    </source>
</reference>
<dbReference type="Pfam" id="PF02515">
    <property type="entry name" value="CoA_transf_3"/>
    <property type="match status" value="1"/>
</dbReference>
<dbReference type="Gene3D" id="3.30.1540.10">
    <property type="entry name" value="formyl-coa transferase, domain 3"/>
    <property type="match status" value="1"/>
</dbReference>
<dbReference type="SUPFAM" id="SSF89796">
    <property type="entry name" value="CoA-transferase family III (CaiB/BaiF)"/>
    <property type="match status" value="1"/>
</dbReference>
<feature type="domain" description="Pyruvate carboxyltransferase" evidence="2">
    <location>
        <begin position="6"/>
        <end position="278"/>
    </location>
</feature>
<dbReference type="InterPro" id="IPR003673">
    <property type="entry name" value="CoA-Trfase_fam_III"/>
</dbReference>
<dbReference type="InterPro" id="IPR050483">
    <property type="entry name" value="CoA-transferase_III_domain"/>
</dbReference>
<proteinExistence type="predicted"/>
<dbReference type="CDD" id="cd07938">
    <property type="entry name" value="DRE_TIM_HMGL"/>
    <property type="match status" value="1"/>
</dbReference>
<dbReference type="InterPro" id="IPR013785">
    <property type="entry name" value="Aldolase_TIM"/>
</dbReference>
<dbReference type="RefSeq" id="WP_314285301.1">
    <property type="nucleotide sequence ID" value="NZ_JAVVDO010000069.1"/>
</dbReference>
<dbReference type="EMBL" id="JAVVDO010000069">
    <property type="protein sequence ID" value="MDT8333691.1"/>
    <property type="molecule type" value="Genomic_DNA"/>
</dbReference>
<dbReference type="PROSITE" id="PS50991">
    <property type="entry name" value="PYR_CT"/>
    <property type="match status" value="1"/>
</dbReference>
<dbReference type="Proteomes" id="UP001258945">
    <property type="component" value="Unassembled WGS sequence"/>
</dbReference>
<dbReference type="NCBIfam" id="NF004283">
    <property type="entry name" value="PRK05692.1"/>
    <property type="match status" value="1"/>
</dbReference>
<dbReference type="Gene3D" id="3.20.20.70">
    <property type="entry name" value="Aldolase class I"/>
    <property type="match status" value="1"/>
</dbReference>
<dbReference type="PANTHER" id="PTHR48207">
    <property type="entry name" value="SUCCINATE--HYDROXYMETHYLGLUTARATE COA-TRANSFERASE"/>
    <property type="match status" value="1"/>
</dbReference>
<keyword evidence="1" id="KW-0808">Transferase</keyword>
<dbReference type="SUPFAM" id="SSF51569">
    <property type="entry name" value="Aldolase"/>
    <property type="match status" value="1"/>
</dbReference>
<gene>
    <name evidence="3" type="ORF">RQ831_21790</name>
</gene>
<dbReference type="InterPro" id="IPR044855">
    <property type="entry name" value="CoA-Trfase_III_dom3_sf"/>
</dbReference>
<dbReference type="Pfam" id="PF00682">
    <property type="entry name" value="HMGL-like"/>
    <property type="match status" value="1"/>
</dbReference>
<dbReference type="Gene3D" id="3.40.50.10540">
    <property type="entry name" value="Crotonobetainyl-coa:carnitine coa-transferase, domain 1"/>
    <property type="match status" value="1"/>
</dbReference>
<keyword evidence="4" id="KW-1185">Reference proteome</keyword>
<dbReference type="PANTHER" id="PTHR48207:SF3">
    <property type="entry name" value="SUCCINATE--HYDROXYMETHYLGLUTARATE COA-TRANSFERASE"/>
    <property type="match status" value="1"/>
</dbReference>
<accession>A0ABU3MLK1</accession>
<evidence type="ECO:0000313" key="4">
    <source>
        <dbReference type="Proteomes" id="UP001258945"/>
    </source>
</evidence>
<evidence type="ECO:0000259" key="2">
    <source>
        <dbReference type="PROSITE" id="PS50991"/>
    </source>
</evidence>
<dbReference type="InterPro" id="IPR023606">
    <property type="entry name" value="CoA-Trfase_III_dom_1_sf"/>
</dbReference>
<dbReference type="InterPro" id="IPR000891">
    <property type="entry name" value="PYR_CT"/>
</dbReference>
<sequence>MSKPTVTVREVGPRDGLQMIRSVMPTEVKLRWIAAMAEAGIPEMEVASFVPPAAMPQMADAAEVVGSLRASHPGLHVMALAPNLRGAQNAAAAGAQAIVLPVSASEAHSRSNVRRSRAEQVAEFRRVVEWARTLGAARPSIEAGISTAFGCSLQGEVPERDVIALAAELAEAGADCVALADTLGYASPRQVRRLVRAVRLELGPVRLGNLHLHDTMGTGLANVLAGLEEGVRGFDAALGGLGGCPFAPGSVGNIDTEDLVYLLESEGFDTGIDLAALIGTRALLQEGLPSEALHGRVARAGIPRTFRPAREAFARPEDAAPEAAPAKTAPATVRGTTGPLHGIRVLEFTHMIMGPSCGMVLGDLGADVIKIEPGPEGDNTRRLMGAAIGFFPSFNRNKRSLCLDLKRPESLELVRRLATEADVVLENFRPGAMDKLGLGYADLSALNPRLIYCSCKGFLPGPYEHRAALDEVVQMMGGLAYMTGLPGRPMRAGSSVNDIMGGMFGVIGILGALRERDATGRGAHVQSGLFETNMVLMAQHMAATAITGQNPPSFGDPAMVKPWSVYDVFDTANPGEQVFVGVVTETQWRGFCEAFGLSDLLRDPALATQAQRVLDRSRYLPRVAEVFRKLPKTELMARCEALGLSFAPIARPGDLFDDPHLLNSGGLLETEMASAEGAARVVPGGTAAHPLAGLPALPVAVDGARLGLRRQPPRSGEHSLEIAREARLTEAEIERMVAAGMLWAPTLPMAAE</sequence>
<protein>
    <submittedName>
        <fullName evidence="3">Hydroxymethylglutaryl-CoA lyase</fullName>
        <ecNumber evidence="3">4.1.3.4</ecNumber>
    </submittedName>
</protein>